<protein>
    <submittedName>
        <fullName evidence="1">GATA transcription factor</fullName>
    </submittedName>
</protein>
<accession>A0ACC1XAJ2</accession>
<dbReference type="Proteomes" id="UP001164539">
    <property type="component" value="Chromosome 10"/>
</dbReference>
<proteinExistence type="predicted"/>
<dbReference type="EMBL" id="CM051403">
    <property type="protein sequence ID" value="KAJ4708193.1"/>
    <property type="molecule type" value="Genomic_DNA"/>
</dbReference>
<reference evidence="1 2" key="1">
    <citation type="journal article" date="2023" name="Science">
        <title>Complex scaffold remodeling in plant triterpene biosynthesis.</title>
        <authorList>
            <person name="De La Pena R."/>
            <person name="Hodgson H."/>
            <person name="Liu J.C."/>
            <person name="Stephenson M.J."/>
            <person name="Martin A.C."/>
            <person name="Owen C."/>
            <person name="Harkess A."/>
            <person name="Leebens-Mack J."/>
            <person name="Jimenez L.E."/>
            <person name="Osbourn A."/>
            <person name="Sattely E.S."/>
        </authorList>
    </citation>
    <scope>NUCLEOTIDE SEQUENCE [LARGE SCALE GENOMIC DNA]</scope>
    <source>
        <strain evidence="2">cv. JPN11</strain>
        <tissue evidence="1">Leaf</tissue>
    </source>
</reference>
<sequence length="294" mass="32865">MTPIHLIPPLSPFQLAELKDEQQYLNLYLHSYSHLPPSSSLSCPTQDQTMIIKLELPQQHDQKYCITHGGSSDDLQMLPSASIQPTMSMNNKTREVGEGSTSDNGSSSKWMSSKMRLMRKMINSDCTGTDESVKTTQTLQYQLHENNEVNSFNNSNNTIRVCSDCNTTTTPLWRSGPRGPKSLCNACGIRQRKARRAMEAAAAGNGAIAYSTDTPCTKMKLHAKEKKWRTNHVAQYKKQCKSPDPPHHQGQRKLCFNDFALTLSKNSALKQVFPQDVEEAAVLLMELSCGFIHS</sequence>
<organism evidence="1 2">
    <name type="scientific">Melia azedarach</name>
    <name type="common">Chinaberry tree</name>
    <dbReference type="NCBI Taxonomy" id="155640"/>
    <lineage>
        <taxon>Eukaryota</taxon>
        <taxon>Viridiplantae</taxon>
        <taxon>Streptophyta</taxon>
        <taxon>Embryophyta</taxon>
        <taxon>Tracheophyta</taxon>
        <taxon>Spermatophyta</taxon>
        <taxon>Magnoliopsida</taxon>
        <taxon>eudicotyledons</taxon>
        <taxon>Gunneridae</taxon>
        <taxon>Pentapetalae</taxon>
        <taxon>rosids</taxon>
        <taxon>malvids</taxon>
        <taxon>Sapindales</taxon>
        <taxon>Meliaceae</taxon>
        <taxon>Melia</taxon>
    </lineage>
</organism>
<keyword evidence="2" id="KW-1185">Reference proteome</keyword>
<evidence type="ECO:0000313" key="2">
    <source>
        <dbReference type="Proteomes" id="UP001164539"/>
    </source>
</evidence>
<name>A0ACC1XAJ2_MELAZ</name>
<evidence type="ECO:0000313" key="1">
    <source>
        <dbReference type="EMBL" id="KAJ4708193.1"/>
    </source>
</evidence>
<gene>
    <name evidence="1" type="ORF">OWV82_018179</name>
</gene>
<comment type="caution">
    <text evidence="1">The sequence shown here is derived from an EMBL/GenBank/DDBJ whole genome shotgun (WGS) entry which is preliminary data.</text>
</comment>